<keyword evidence="3" id="KW-1185">Reference proteome</keyword>
<dbReference type="Proteomes" id="UP000016569">
    <property type="component" value="Unassembled WGS sequence"/>
</dbReference>
<protein>
    <submittedName>
        <fullName evidence="2">Uncharacterized protein</fullName>
    </submittedName>
</protein>
<proteinExistence type="predicted"/>
<accession>A0A8E0TSC0</accession>
<evidence type="ECO:0000313" key="2">
    <source>
        <dbReference type="EMBL" id="GAD60533.1"/>
    </source>
</evidence>
<sequence>MAGTVAPSPHHAKEKGGGPKPAACVSLRSDDQKRICSAAVQVRGGP</sequence>
<organism evidence="2 3">
    <name type="scientific">Brevundimonas abyssalis TAR-001</name>
    <dbReference type="NCBI Taxonomy" id="1391729"/>
    <lineage>
        <taxon>Bacteria</taxon>
        <taxon>Pseudomonadati</taxon>
        <taxon>Pseudomonadota</taxon>
        <taxon>Alphaproteobacteria</taxon>
        <taxon>Caulobacterales</taxon>
        <taxon>Caulobacteraceae</taxon>
        <taxon>Brevundimonas</taxon>
    </lineage>
</organism>
<dbReference type="AlphaFoldDB" id="A0A8E0TSC0"/>
<feature type="region of interest" description="Disordered" evidence="1">
    <location>
        <begin position="1"/>
        <end position="25"/>
    </location>
</feature>
<reference evidence="3" key="1">
    <citation type="journal article" date="2013" name="Genome Announc.">
        <title>Draft Genome Sequence of the Dimorphic Prosthecate Bacterium Brevundimonas abyssalis TAR-001T.</title>
        <authorList>
            <person name="Tsubouchi T."/>
            <person name="Nishi S."/>
            <person name="Usui K."/>
            <person name="Shimane Y."/>
            <person name="Takaki Y."/>
            <person name="Maruyama T."/>
            <person name="Hatada Y."/>
        </authorList>
    </citation>
    <scope>NUCLEOTIDE SEQUENCE [LARGE SCALE GENOMIC DNA]</scope>
    <source>
        <strain evidence="3">TAR-001</strain>
    </source>
</reference>
<dbReference type="EMBL" id="BATC01000083">
    <property type="protein sequence ID" value="GAD60533.1"/>
    <property type="molecule type" value="Genomic_DNA"/>
</dbReference>
<gene>
    <name evidence="2" type="ORF">MBEBAB_2783</name>
</gene>
<evidence type="ECO:0000313" key="3">
    <source>
        <dbReference type="Proteomes" id="UP000016569"/>
    </source>
</evidence>
<name>A0A8E0TSC0_9CAUL</name>
<evidence type="ECO:0000256" key="1">
    <source>
        <dbReference type="SAM" id="MobiDB-lite"/>
    </source>
</evidence>
<comment type="caution">
    <text evidence="2">The sequence shown here is derived from an EMBL/GenBank/DDBJ whole genome shotgun (WGS) entry which is preliminary data.</text>
</comment>